<evidence type="ECO:0000313" key="1">
    <source>
        <dbReference type="EMBL" id="PNY15054.1"/>
    </source>
</evidence>
<dbReference type="AlphaFoldDB" id="A0A2K3PIG7"/>
<reference evidence="1 2" key="1">
    <citation type="journal article" date="2014" name="Am. J. Bot.">
        <title>Genome assembly and annotation for red clover (Trifolium pratense; Fabaceae).</title>
        <authorList>
            <person name="Istvanek J."/>
            <person name="Jaros M."/>
            <person name="Krenek A."/>
            <person name="Repkova J."/>
        </authorList>
    </citation>
    <scope>NUCLEOTIDE SEQUENCE [LARGE SCALE GENOMIC DNA]</scope>
    <source>
        <strain evidence="2">cv. Tatra</strain>
        <tissue evidence="1">Young leaves</tissue>
    </source>
</reference>
<sequence>MMVGGGVEGFGGEVLTWRCWFWRVGFFFESLLVSNSVEISGIFISVWTSSAVALTVWRRTTRDQKLESTIIYMGLVGVFLGGLEAEEVRSKNGIRTYL</sequence>
<proteinExistence type="predicted"/>
<reference evidence="1 2" key="2">
    <citation type="journal article" date="2017" name="Front. Plant Sci.">
        <title>Gene Classification and Mining of Molecular Markers Useful in Red Clover (Trifolium pratense) Breeding.</title>
        <authorList>
            <person name="Istvanek J."/>
            <person name="Dluhosova J."/>
            <person name="Dluhos P."/>
            <person name="Patkova L."/>
            <person name="Nedelnik J."/>
            <person name="Repkova J."/>
        </authorList>
    </citation>
    <scope>NUCLEOTIDE SEQUENCE [LARGE SCALE GENOMIC DNA]</scope>
    <source>
        <strain evidence="2">cv. Tatra</strain>
        <tissue evidence="1">Young leaves</tissue>
    </source>
</reference>
<dbReference type="Proteomes" id="UP000236291">
    <property type="component" value="Unassembled WGS sequence"/>
</dbReference>
<dbReference type="EMBL" id="ASHM01007354">
    <property type="protein sequence ID" value="PNY15054.1"/>
    <property type="molecule type" value="Genomic_DNA"/>
</dbReference>
<protein>
    <submittedName>
        <fullName evidence="1">Uncharacterized protein</fullName>
    </submittedName>
</protein>
<gene>
    <name evidence="1" type="ORF">L195_g011744</name>
</gene>
<evidence type="ECO:0000313" key="2">
    <source>
        <dbReference type="Proteomes" id="UP000236291"/>
    </source>
</evidence>
<accession>A0A2K3PIG7</accession>
<organism evidence="1 2">
    <name type="scientific">Trifolium pratense</name>
    <name type="common">Red clover</name>
    <dbReference type="NCBI Taxonomy" id="57577"/>
    <lineage>
        <taxon>Eukaryota</taxon>
        <taxon>Viridiplantae</taxon>
        <taxon>Streptophyta</taxon>
        <taxon>Embryophyta</taxon>
        <taxon>Tracheophyta</taxon>
        <taxon>Spermatophyta</taxon>
        <taxon>Magnoliopsida</taxon>
        <taxon>eudicotyledons</taxon>
        <taxon>Gunneridae</taxon>
        <taxon>Pentapetalae</taxon>
        <taxon>rosids</taxon>
        <taxon>fabids</taxon>
        <taxon>Fabales</taxon>
        <taxon>Fabaceae</taxon>
        <taxon>Papilionoideae</taxon>
        <taxon>50 kb inversion clade</taxon>
        <taxon>NPAAA clade</taxon>
        <taxon>Hologalegina</taxon>
        <taxon>IRL clade</taxon>
        <taxon>Trifolieae</taxon>
        <taxon>Trifolium</taxon>
    </lineage>
</organism>
<comment type="caution">
    <text evidence="1">The sequence shown here is derived from an EMBL/GenBank/DDBJ whole genome shotgun (WGS) entry which is preliminary data.</text>
</comment>
<name>A0A2K3PIG7_TRIPR</name>